<dbReference type="GO" id="GO:0006355">
    <property type="term" value="P:regulation of DNA-templated transcription"/>
    <property type="evidence" value="ECO:0007669"/>
    <property type="project" value="InterPro"/>
</dbReference>
<evidence type="ECO:0000256" key="4">
    <source>
        <dbReference type="ARBA" id="ARBA00023163"/>
    </source>
</evidence>
<dbReference type="Gene3D" id="1.10.10.10">
    <property type="entry name" value="Winged helix-like DNA-binding domain superfamily/Winged helix DNA-binding domain"/>
    <property type="match status" value="1"/>
</dbReference>
<evidence type="ECO:0000256" key="2">
    <source>
        <dbReference type="ARBA" id="ARBA00023015"/>
    </source>
</evidence>
<dbReference type="SMART" id="SM00862">
    <property type="entry name" value="Trans_reg_C"/>
    <property type="match status" value="1"/>
</dbReference>
<dbReference type="Proteomes" id="UP000500953">
    <property type="component" value="Chromosome"/>
</dbReference>
<dbReference type="Gene3D" id="1.25.40.10">
    <property type="entry name" value="Tetratricopeptide repeat domain"/>
    <property type="match status" value="1"/>
</dbReference>
<dbReference type="SUPFAM" id="SSF48452">
    <property type="entry name" value="TPR-like"/>
    <property type="match status" value="1"/>
</dbReference>
<evidence type="ECO:0000256" key="3">
    <source>
        <dbReference type="ARBA" id="ARBA00023125"/>
    </source>
</evidence>
<dbReference type="PANTHER" id="PTHR35807">
    <property type="entry name" value="TRANSCRIPTIONAL REGULATOR REDD-RELATED"/>
    <property type="match status" value="1"/>
</dbReference>
<proteinExistence type="inferred from homology"/>
<gene>
    <name evidence="7" type="ORF">F6W96_30675</name>
</gene>
<keyword evidence="2" id="KW-0805">Transcription regulation</keyword>
<keyword evidence="3 5" id="KW-0238">DNA-binding</keyword>
<dbReference type="SMART" id="SM01043">
    <property type="entry name" value="BTAD"/>
    <property type="match status" value="1"/>
</dbReference>
<comment type="similarity">
    <text evidence="1">Belongs to the AfsR/DnrI/RedD regulatory family.</text>
</comment>
<dbReference type="Pfam" id="PF00486">
    <property type="entry name" value="Trans_reg_C"/>
    <property type="match status" value="1"/>
</dbReference>
<dbReference type="EMBL" id="CP046173">
    <property type="protein sequence ID" value="QIS22062.1"/>
    <property type="molecule type" value="Genomic_DNA"/>
</dbReference>
<accession>A0A6G9Z9A1</accession>
<evidence type="ECO:0000259" key="6">
    <source>
        <dbReference type="PROSITE" id="PS51755"/>
    </source>
</evidence>
<dbReference type="PROSITE" id="PS51755">
    <property type="entry name" value="OMPR_PHOB"/>
    <property type="match status" value="1"/>
</dbReference>
<keyword evidence="4" id="KW-0804">Transcription</keyword>
<reference evidence="7 8" key="1">
    <citation type="journal article" date="2019" name="ACS Chem. Biol.">
        <title>Identification and Mobilization of a Cryptic Antibiotic Biosynthesis Gene Locus from a Human-Pathogenic Nocardia Isolate.</title>
        <authorList>
            <person name="Herisse M."/>
            <person name="Ishida K."/>
            <person name="Porter J.L."/>
            <person name="Howden B."/>
            <person name="Hertweck C."/>
            <person name="Stinear T.P."/>
            <person name="Pidot S.J."/>
        </authorList>
    </citation>
    <scope>NUCLEOTIDE SEQUENCE [LARGE SCALE GENOMIC DNA]</scope>
    <source>
        <strain evidence="7 8">AUSMDU00012715</strain>
    </source>
</reference>
<dbReference type="GO" id="GO:0003677">
    <property type="term" value="F:DNA binding"/>
    <property type="evidence" value="ECO:0007669"/>
    <property type="project" value="UniProtKB-UniRule"/>
</dbReference>
<dbReference type="InterPro" id="IPR051677">
    <property type="entry name" value="AfsR-DnrI-RedD_regulator"/>
</dbReference>
<organism evidence="7 8">
    <name type="scientific">Nocardia terpenica</name>
    <dbReference type="NCBI Taxonomy" id="455432"/>
    <lineage>
        <taxon>Bacteria</taxon>
        <taxon>Bacillati</taxon>
        <taxon>Actinomycetota</taxon>
        <taxon>Actinomycetes</taxon>
        <taxon>Mycobacteriales</taxon>
        <taxon>Nocardiaceae</taxon>
        <taxon>Nocardia</taxon>
    </lineage>
</organism>
<evidence type="ECO:0000256" key="5">
    <source>
        <dbReference type="PROSITE-ProRule" id="PRU01091"/>
    </source>
</evidence>
<dbReference type="SUPFAM" id="SSF46894">
    <property type="entry name" value="C-terminal effector domain of the bipartite response regulators"/>
    <property type="match status" value="1"/>
</dbReference>
<dbReference type="InterPro" id="IPR036388">
    <property type="entry name" value="WH-like_DNA-bd_sf"/>
</dbReference>
<feature type="domain" description="OmpR/PhoB-type" evidence="6">
    <location>
        <begin position="44"/>
        <end position="143"/>
    </location>
</feature>
<dbReference type="CDD" id="cd15831">
    <property type="entry name" value="BTAD"/>
    <property type="match status" value="1"/>
</dbReference>
<dbReference type="PANTHER" id="PTHR35807:SF1">
    <property type="entry name" value="TRANSCRIPTIONAL REGULATOR REDD"/>
    <property type="match status" value="1"/>
</dbReference>
<protein>
    <submittedName>
        <fullName evidence="7">Regulator protein</fullName>
    </submittedName>
</protein>
<name>A0A6G9Z9A1_9NOCA</name>
<evidence type="ECO:0000313" key="7">
    <source>
        <dbReference type="EMBL" id="QIS22062.1"/>
    </source>
</evidence>
<dbReference type="InterPro" id="IPR011990">
    <property type="entry name" value="TPR-like_helical_dom_sf"/>
</dbReference>
<dbReference type="Pfam" id="PF03704">
    <property type="entry name" value="BTAD"/>
    <property type="match status" value="1"/>
</dbReference>
<dbReference type="AlphaFoldDB" id="A0A6G9Z9A1"/>
<dbReference type="InterPro" id="IPR016032">
    <property type="entry name" value="Sig_transdc_resp-reg_C-effctor"/>
</dbReference>
<dbReference type="GO" id="GO:0000160">
    <property type="term" value="P:phosphorelay signal transduction system"/>
    <property type="evidence" value="ECO:0007669"/>
    <property type="project" value="InterPro"/>
</dbReference>
<dbReference type="InterPro" id="IPR001867">
    <property type="entry name" value="OmpR/PhoB-type_DNA-bd"/>
</dbReference>
<feature type="DNA-binding region" description="OmpR/PhoB-type" evidence="5">
    <location>
        <begin position="44"/>
        <end position="143"/>
    </location>
</feature>
<sequence length="316" mass="35367">MLDTIGNHGWYDVHSGVECGFLSRLPSRLRACGKCDENAEITRSRVRRRSGNVMKLRILGPVAAARNDGALALPGRKLQTMLAALLLARGQVLSDDRLSFLLWGWNPPTTVDAQIYTYISRLRKRLSPDVDVIRQPPGYRIDTKDAWVDLEMFEQLTDRGRRRLAAGLFDEASELLRAALDLWRGSALTNATEYLAEAELPVLEEAWTTATEYRIDADLALGRYRTLIPELIGLVGRFPFRERFRVQLMAAMYQSGRQVDALAVYEKGRLLLAEELGVDPGPDLVRAFHAVLDADPGLFPLLALPSEPTSIVLRNP</sequence>
<dbReference type="InterPro" id="IPR005158">
    <property type="entry name" value="BTAD"/>
</dbReference>
<evidence type="ECO:0000313" key="8">
    <source>
        <dbReference type="Proteomes" id="UP000500953"/>
    </source>
</evidence>
<dbReference type="RefSeq" id="WP_167489431.1">
    <property type="nucleotide sequence ID" value="NZ_CP046173.1"/>
</dbReference>
<evidence type="ECO:0000256" key="1">
    <source>
        <dbReference type="ARBA" id="ARBA00005820"/>
    </source>
</evidence>